<dbReference type="EMBL" id="CM056741">
    <property type="protein sequence ID" value="KAJ8683792.1"/>
    <property type="molecule type" value="Genomic_DNA"/>
</dbReference>
<evidence type="ECO:0000313" key="1">
    <source>
        <dbReference type="EMBL" id="KAJ8683792.1"/>
    </source>
</evidence>
<sequence length="190" mass="22927">MEKELHKCLVDFFSKFENTDNKWQESRSNLVRVLNALENQAEQLRHVTNPEVDNAELFKVEGLRERLIFKIHAGIEEEVTRIQEAITRLHNNSQDLKNRLTKIESARNAVSLHDEKMKELVSGTPYRPKLNLLLEWAIDVCEYYHNLYPFMVFFFRFHDEWNRYNFLLVILQRCRKRDFRVRISLYPQAK</sequence>
<protein>
    <submittedName>
        <fullName evidence="1">Uncharacterized protein</fullName>
    </submittedName>
</protein>
<accession>A0ACC2PK00</accession>
<name>A0ACC2PK00_9HYME</name>
<organism evidence="1 2">
    <name type="scientific">Eretmocerus hayati</name>
    <dbReference type="NCBI Taxonomy" id="131215"/>
    <lineage>
        <taxon>Eukaryota</taxon>
        <taxon>Metazoa</taxon>
        <taxon>Ecdysozoa</taxon>
        <taxon>Arthropoda</taxon>
        <taxon>Hexapoda</taxon>
        <taxon>Insecta</taxon>
        <taxon>Pterygota</taxon>
        <taxon>Neoptera</taxon>
        <taxon>Endopterygota</taxon>
        <taxon>Hymenoptera</taxon>
        <taxon>Apocrita</taxon>
        <taxon>Proctotrupomorpha</taxon>
        <taxon>Chalcidoidea</taxon>
        <taxon>Aphelinidae</taxon>
        <taxon>Aphelininae</taxon>
        <taxon>Eretmocerus</taxon>
    </lineage>
</organism>
<dbReference type="Proteomes" id="UP001239111">
    <property type="component" value="Chromosome 1"/>
</dbReference>
<keyword evidence="2" id="KW-1185">Reference proteome</keyword>
<proteinExistence type="predicted"/>
<evidence type="ECO:0000313" key="2">
    <source>
        <dbReference type="Proteomes" id="UP001239111"/>
    </source>
</evidence>
<gene>
    <name evidence="1" type="ORF">QAD02_019584</name>
</gene>
<reference evidence="1" key="1">
    <citation type="submission" date="2023-04" db="EMBL/GenBank/DDBJ databases">
        <title>A chromosome-level genome assembly of the parasitoid wasp Eretmocerus hayati.</title>
        <authorList>
            <person name="Zhong Y."/>
            <person name="Liu S."/>
            <person name="Liu Y."/>
        </authorList>
    </citation>
    <scope>NUCLEOTIDE SEQUENCE</scope>
    <source>
        <strain evidence="1">ZJU_SS_LIU_2023</strain>
    </source>
</reference>
<comment type="caution">
    <text evidence="1">The sequence shown here is derived from an EMBL/GenBank/DDBJ whole genome shotgun (WGS) entry which is preliminary data.</text>
</comment>